<comment type="caution">
    <text evidence="10">The sequence shown here is derived from an EMBL/GenBank/DDBJ whole genome shotgun (WGS) entry which is preliminary data.</text>
</comment>
<keyword evidence="4 8" id="KW-0812">Transmembrane</keyword>
<feature type="domain" description="TRAP C4-dicarboxylate transport system permease DctM subunit" evidence="9">
    <location>
        <begin position="6"/>
        <end position="108"/>
    </location>
</feature>
<name>A0A839IY31_9GAMM</name>
<dbReference type="RefSeq" id="WP_182812684.1">
    <property type="nucleotide sequence ID" value="NZ_JACJFM010000289.1"/>
</dbReference>
<feature type="non-terminal residue" evidence="10">
    <location>
        <position position="109"/>
    </location>
</feature>
<evidence type="ECO:0000256" key="2">
    <source>
        <dbReference type="ARBA" id="ARBA00022475"/>
    </source>
</evidence>
<dbReference type="AlphaFoldDB" id="A0A839IY31"/>
<gene>
    <name evidence="10" type="ORF">H4O21_24955</name>
</gene>
<evidence type="ECO:0000256" key="1">
    <source>
        <dbReference type="ARBA" id="ARBA00004429"/>
    </source>
</evidence>
<keyword evidence="6 8" id="KW-0472">Membrane</keyword>
<feature type="transmembrane region" description="Helical" evidence="8">
    <location>
        <begin position="14"/>
        <end position="32"/>
    </location>
</feature>
<dbReference type="PANTHER" id="PTHR33362">
    <property type="entry name" value="SIALIC ACID TRAP TRANSPORTER PERMEASE PROTEIN SIAT-RELATED"/>
    <property type="match status" value="1"/>
</dbReference>
<evidence type="ECO:0000313" key="11">
    <source>
        <dbReference type="Proteomes" id="UP000565262"/>
    </source>
</evidence>
<feature type="non-terminal residue" evidence="10">
    <location>
        <position position="1"/>
    </location>
</feature>
<dbReference type="GO" id="GO:0022857">
    <property type="term" value="F:transmembrane transporter activity"/>
    <property type="evidence" value="ECO:0007669"/>
    <property type="project" value="UniProtKB-UniRule"/>
</dbReference>
<accession>A0A839IY31</accession>
<dbReference type="Pfam" id="PF06808">
    <property type="entry name" value="DctM"/>
    <property type="match status" value="1"/>
</dbReference>
<organism evidence="10 11">
    <name type="scientific">Oceanospirillum sediminis</name>
    <dbReference type="NCBI Taxonomy" id="2760088"/>
    <lineage>
        <taxon>Bacteria</taxon>
        <taxon>Pseudomonadati</taxon>
        <taxon>Pseudomonadota</taxon>
        <taxon>Gammaproteobacteria</taxon>
        <taxon>Oceanospirillales</taxon>
        <taxon>Oceanospirillaceae</taxon>
        <taxon>Oceanospirillum</taxon>
    </lineage>
</organism>
<keyword evidence="2" id="KW-1003">Cell membrane</keyword>
<dbReference type="GO" id="GO:0005886">
    <property type="term" value="C:plasma membrane"/>
    <property type="evidence" value="ECO:0007669"/>
    <property type="project" value="UniProtKB-SubCell"/>
</dbReference>
<feature type="transmembrane region" description="Helical" evidence="8">
    <location>
        <begin position="38"/>
        <end position="54"/>
    </location>
</feature>
<dbReference type="PANTHER" id="PTHR33362:SF3">
    <property type="entry name" value="SIALIC ACID TRAP TRANSPORTER PERMEASE PROTEIN SIAT"/>
    <property type="match status" value="1"/>
</dbReference>
<sequence>GWDFEQIGQAFKHGFWSILAPLVILGGIYSGFFTPTESAIVAIFYTLFVGVFIHKELSWDDIFRSLETTTWLSGRVLLILYTATVFGRLLVENQIPAIVAESMLSLTDN</sequence>
<proteinExistence type="predicted"/>
<dbReference type="InterPro" id="IPR010656">
    <property type="entry name" value="DctM"/>
</dbReference>
<dbReference type="Proteomes" id="UP000565262">
    <property type="component" value="Unassembled WGS sequence"/>
</dbReference>
<dbReference type="InterPro" id="IPR004681">
    <property type="entry name" value="TRAP_DctM"/>
</dbReference>
<protein>
    <submittedName>
        <fullName evidence="10">TRAP transporter large permease subunit</fullName>
    </submittedName>
</protein>
<keyword evidence="11" id="KW-1185">Reference proteome</keyword>
<evidence type="ECO:0000256" key="4">
    <source>
        <dbReference type="ARBA" id="ARBA00022692"/>
    </source>
</evidence>
<evidence type="ECO:0000259" key="9">
    <source>
        <dbReference type="Pfam" id="PF06808"/>
    </source>
</evidence>
<keyword evidence="3 7" id="KW-0997">Cell inner membrane</keyword>
<evidence type="ECO:0000256" key="8">
    <source>
        <dbReference type="SAM" id="Phobius"/>
    </source>
</evidence>
<evidence type="ECO:0000256" key="6">
    <source>
        <dbReference type="ARBA" id="ARBA00023136"/>
    </source>
</evidence>
<reference evidence="10 11" key="1">
    <citation type="submission" date="2020-08" db="EMBL/GenBank/DDBJ databases">
        <title>Oceanospirillum sp. nov. isolated from marine sediment.</title>
        <authorList>
            <person name="Ji X."/>
        </authorList>
    </citation>
    <scope>NUCLEOTIDE SEQUENCE [LARGE SCALE GENOMIC DNA]</scope>
    <source>
        <strain evidence="10 11">D5</strain>
    </source>
</reference>
<keyword evidence="7" id="KW-0813">Transport</keyword>
<evidence type="ECO:0000256" key="7">
    <source>
        <dbReference type="RuleBase" id="RU369079"/>
    </source>
</evidence>
<keyword evidence="5 8" id="KW-1133">Transmembrane helix</keyword>
<dbReference type="EMBL" id="JACJFM010000289">
    <property type="protein sequence ID" value="MBB1489858.1"/>
    <property type="molecule type" value="Genomic_DNA"/>
</dbReference>
<evidence type="ECO:0000313" key="10">
    <source>
        <dbReference type="EMBL" id="MBB1489858.1"/>
    </source>
</evidence>
<evidence type="ECO:0000256" key="5">
    <source>
        <dbReference type="ARBA" id="ARBA00022989"/>
    </source>
</evidence>
<comment type="subcellular location">
    <subcellularLocation>
        <location evidence="1 7">Cell inner membrane</location>
        <topology evidence="1 7">Multi-pass membrane protein</topology>
    </subcellularLocation>
</comment>
<evidence type="ECO:0000256" key="3">
    <source>
        <dbReference type="ARBA" id="ARBA00022519"/>
    </source>
</evidence>
<comment type="function">
    <text evidence="7">Part of the tripartite ATP-independent periplasmic (TRAP) transport system.</text>
</comment>